<gene>
    <name evidence="1" type="ORF">E1091_00345</name>
</gene>
<dbReference type="EMBL" id="SMKE01000003">
    <property type="protein sequence ID" value="TDC02595.1"/>
    <property type="molecule type" value="Genomic_DNA"/>
</dbReference>
<name>A0ABY2DM59_9ACTN</name>
<sequence length="283" mass="30500">MALTEGQAQIGSLVLGPGTPYELLSEVNPWNRAVRAGQGGERAWGDGSWSGAEWAEQIVVPLQIYVEAATGGEWLALHQQLLAAFAPSHTDVDLRFVWGGTEYLMRGRPRMVEPDVTAIASGWSVTKAAFVALDPAIYSGVEHTATLRLPVTGGGLTVPMTLPAAVTATVTAGRVNITNAGTKPTSLRLRAYGPVPEPRISLVTPAGTAMIRYWSTLWSYQWLEIDTASRTVYLNGEASRRGQVTVEGLGWPVLPPGTCELAYDSPVYNSGTRLDVAWRDAWH</sequence>
<organism evidence="1 2">
    <name type="scientific">Micromonospora fluostatini</name>
    <dbReference type="NCBI Taxonomy" id="1629071"/>
    <lineage>
        <taxon>Bacteria</taxon>
        <taxon>Bacillati</taxon>
        <taxon>Actinomycetota</taxon>
        <taxon>Actinomycetes</taxon>
        <taxon>Micromonosporales</taxon>
        <taxon>Micromonosporaceae</taxon>
        <taxon>Micromonospora</taxon>
    </lineage>
</organism>
<keyword evidence="2" id="KW-1185">Reference proteome</keyword>
<proteinExistence type="predicted"/>
<accession>A0ABY2DM59</accession>
<evidence type="ECO:0008006" key="3">
    <source>
        <dbReference type="Google" id="ProtNLM"/>
    </source>
</evidence>
<dbReference type="Proteomes" id="UP000295626">
    <property type="component" value="Unassembled WGS sequence"/>
</dbReference>
<evidence type="ECO:0000313" key="2">
    <source>
        <dbReference type="Proteomes" id="UP000295626"/>
    </source>
</evidence>
<evidence type="ECO:0000313" key="1">
    <source>
        <dbReference type="EMBL" id="TDC02595.1"/>
    </source>
</evidence>
<reference evidence="1 2" key="1">
    <citation type="submission" date="2019-02" db="EMBL/GenBank/DDBJ databases">
        <title>Draft genome sequences of novel Actinobacteria.</title>
        <authorList>
            <person name="Sahin N."/>
            <person name="Ay H."/>
            <person name="Saygin H."/>
        </authorList>
    </citation>
    <scope>NUCLEOTIDE SEQUENCE [LARGE SCALE GENOMIC DNA]</scope>
    <source>
        <strain evidence="1 2">JCM 30529</strain>
    </source>
</reference>
<comment type="caution">
    <text evidence="1">The sequence shown here is derived from an EMBL/GenBank/DDBJ whole genome shotgun (WGS) entry which is preliminary data.</text>
</comment>
<protein>
    <recommendedName>
        <fullName evidence="3">Phage tail protein</fullName>
    </recommendedName>
</protein>